<gene>
    <name evidence="10" type="primary">mreD</name>
    <name evidence="10" type="ORF">BN1079_01663</name>
</gene>
<dbReference type="InterPro" id="IPR007227">
    <property type="entry name" value="Cell_shape_determining_MreD"/>
</dbReference>
<evidence type="ECO:0000256" key="3">
    <source>
        <dbReference type="ARBA" id="ARBA00022475"/>
    </source>
</evidence>
<name>A0A078LVL6_9PSED</name>
<dbReference type="HOGENOM" id="CLU_119315_0_0_6"/>
<feature type="transmembrane region" description="Helical" evidence="9">
    <location>
        <begin position="12"/>
        <end position="33"/>
    </location>
</feature>
<protein>
    <recommendedName>
        <fullName evidence="8">Rod shape-determining protein MreD</fullName>
    </recommendedName>
</protein>
<dbReference type="RefSeq" id="WP_037023552.1">
    <property type="nucleotide sequence ID" value="NZ_CCSF01000001.1"/>
</dbReference>
<dbReference type="EMBL" id="CCSF01000001">
    <property type="protein sequence ID" value="CDZ94347.1"/>
    <property type="molecule type" value="Genomic_DNA"/>
</dbReference>
<proteinExistence type="inferred from homology"/>
<comment type="similarity">
    <text evidence="2 8">Belongs to the MreD family.</text>
</comment>
<organism evidence="10 11">
    <name type="scientific">Pseudomonas saudiphocaensis</name>
    <dbReference type="NCBI Taxonomy" id="1499686"/>
    <lineage>
        <taxon>Bacteria</taxon>
        <taxon>Pseudomonadati</taxon>
        <taxon>Pseudomonadota</taxon>
        <taxon>Gammaproteobacteria</taxon>
        <taxon>Pseudomonadales</taxon>
        <taxon>Pseudomonadaceae</taxon>
        <taxon>Pseudomonas</taxon>
    </lineage>
</organism>
<feature type="transmembrane region" description="Helical" evidence="9">
    <location>
        <begin position="72"/>
        <end position="91"/>
    </location>
</feature>
<reference evidence="10 11" key="1">
    <citation type="submission" date="2014-07" db="EMBL/GenBank/DDBJ databases">
        <authorList>
            <person name="Urmite Genomes Urmite Genomes"/>
        </authorList>
    </citation>
    <scope>NUCLEOTIDE SEQUENCE [LARGE SCALE GENOMIC DNA]</scope>
    <source>
        <strain evidence="10 11">20_BN</strain>
    </source>
</reference>
<evidence type="ECO:0000256" key="6">
    <source>
        <dbReference type="ARBA" id="ARBA00022989"/>
    </source>
</evidence>
<evidence type="ECO:0000256" key="2">
    <source>
        <dbReference type="ARBA" id="ARBA00007776"/>
    </source>
</evidence>
<accession>A0A078LVL6</accession>
<feature type="transmembrane region" description="Helical" evidence="9">
    <location>
        <begin position="103"/>
        <end position="121"/>
    </location>
</feature>
<keyword evidence="7 8" id="KW-0472">Membrane</keyword>
<keyword evidence="4 9" id="KW-0812">Transmembrane</keyword>
<evidence type="ECO:0000256" key="7">
    <source>
        <dbReference type="ARBA" id="ARBA00023136"/>
    </source>
</evidence>
<dbReference type="OrthoDB" id="6647425at2"/>
<sequence>MSGGRTNGTWVIWLTLMIALLLSIAPMPFSAGLGRPLWLAMVISYWAIALPHRGAMVAAFVCSLMLDVLSGTLLGQNGLPLLLVTFLVLSLQQRLRMFPLMQQSLVLMVILGIGQLVQLWLNTLTGNRPPTLLFLVPVPVSALLWPWLFMALHWMRRRFNVY</sequence>
<dbReference type="Proteomes" id="UP000053902">
    <property type="component" value="Unassembled WGS sequence"/>
</dbReference>
<dbReference type="InterPro" id="IPR026034">
    <property type="entry name" value="MreD_proteobac"/>
</dbReference>
<dbReference type="NCBIfam" id="TIGR03426">
    <property type="entry name" value="shape_MreD"/>
    <property type="match status" value="1"/>
</dbReference>
<comment type="subcellular location">
    <subcellularLocation>
        <location evidence="8">Cell inner membrane</location>
    </subcellularLocation>
    <subcellularLocation>
        <location evidence="1">Cell membrane</location>
        <topology evidence="1">Multi-pass membrane protein</topology>
    </subcellularLocation>
</comment>
<evidence type="ECO:0000313" key="10">
    <source>
        <dbReference type="EMBL" id="CDZ94347.1"/>
    </source>
</evidence>
<evidence type="ECO:0000256" key="1">
    <source>
        <dbReference type="ARBA" id="ARBA00004651"/>
    </source>
</evidence>
<comment type="function">
    <text evidence="8">Involved in formation of the rod shape of the cell. May also contribute to regulation of formation of penicillin-binding proteins.</text>
</comment>
<keyword evidence="3 8" id="KW-1003">Cell membrane</keyword>
<dbReference type="AlphaFoldDB" id="A0A078LVL6"/>
<keyword evidence="6 9" id="KW-1133">Transmembrane helix</keyword>
<feature type="transmembrane region" description="Helical" evidence="9">
    <location>
        <begin position="45"/>
        <end position="66"/>
    </location>
</feature>
<evidence type="ECO:0000256" key="5">
    <source>
        <dbReference type="ARBA" id="ARBA00022960"/>
    </source>
</evidence>
<dbReference type="Pfam" id="PF04093">
    <property type="entry name" value="MreD"/>
    <property type="match status" value="1"/>
</dbReference>
<keyword evidence="11" id="KW-1185">Reference proteome</keyword>
<dbReference type="PANTHER" id="PTHR37484">
    <property type="entry name" value="ROD SHAPE-DETERMINING PROTEIN MRED"/>
    <property type="match status" value="1"/>
</dbReference>
<dbReference type="eggNOG" id="COG2891">
    <property type="taxonomic scope" value="Bacteria"/>
</dbReference>
<evidence type="ECO:0000256" key="8">
    <source>
        <dbReference type="PIRNR" id="PIRNR018472"/>
    </source>
</evidence>
<dbReference type="PANTHER" id="PTHR37484:SF1">
    <property type="entry name" value="ROD SHAPE-DETERMINING PROTEIN MRED"/>
    <property type="match status" value="1"/>
</dbReference>
<evidence type="ECO:0000256" key="9">
    <source>
        <dbReference type="SAM" id="Phobius"/>
    </source>
</evidence>
<keyword evidence="5 8" id="KW-0133">Cell shape</keyword>
<dbReference type="STRING" id="1499686.BN1079_01663"/>
<keyword evidence="8" id="KW-0997">Cell inner membrane</keyword>
<evidence type="ECO:0000313" key="11">
    <source>
        <dbReference type="Proteomes" id="UP000053902"/>
    </source>
</evidence>
<evidence type="ECO:0000256" key="4">
    <source>
        <dbReference type="ARBA" id="ARBA00022692"/>
    </source>
</evidence>
<dbReference type="PIRSF" id="PIRSF018472">
    <property type="entry name" value="MreD_proteobac"/>
    <property type="match status" value="1"/>
</dbReference>
<dbReference type="GO" id="GO:0008360">
    <property type="term" value="P:regulation of cell shape"/>
    <property type="evidence" value="ECO:0007669"/>
    <property type="project" value="UniProtKB-UniRule"/>
</dbReference>
<feature type="transmembrane region" description="Helical" evidence="9">
    <location>
        <begin position="133"/>
        <end position="155"/>
    </location>
</feature>
<dbReference type="GO" id="GO:0005886">
    <property type="term" value="C:plasma membrane"/>
    <property type="evidence" value="ECO:0007669"/>
    <property type="project" value="UniProtKB-SubCell"/>
</dbReference>